<evidence type="ECO:0000256" key="4">
    <source>
        <dbReference type="ARBA" id="ARBA00022840"/>
    </source>
</evidence>
<dbReference type="SUPFAM" id="SSF52540">
    <property type="entry name" value="P-loop containing nucleoside triphosphate hydrolases"/>
    <property type="match status" value="1"/>
</dbReference>
<accession>A0A6G8AWW7</accession>
<dbReference type="Gene3D" id="3.40.50.300">
    <property type="entry name" value="P-loop containing nucleotide triphosphate hydrolases"/>
    <property type="match status" value="1"/>
</dbReference>
<sequence length="293" mass="33421">MIELKNISVNFGKLQVLDDISFLFKAGEVVGLVAPNGTGKSTMLNVMMNYLKPQTGEVIVNGSKTYKKDSKKNELYQVISMMPDQNDLYGHLSGYDHLKLYQELWQITRLSVEDIVSELEMSHYVKKKVSSYSLGMKQRLCFALQIMSDTSIMLMDEVMNGLDPKNVELISQVIVRKKNEGKTIIIASHLLENLEKYSDRIYFLENGKMNLYLDKEIGYGDKSIYIKIPYLEENVMNKLSETYPIIHLSTNDSLLRLEDKTLLEQATNELIANGIIQFSVGNLSLADAYKLKF</sequence>
<evidence type="ECO:0000256" key="3">
    <source>
        <dbReference type="ARBA" id="ARBA00022741"/>
    </source>
</evidence>
<keyword evidence="7" id="KW-1185">Reference proteome</keyword>
<evidence type="ECO:0000313" key="6">
    <source>
        <dbReference type="EMBL" id="QIL49486.1"/>
    </source>
</evidence>
<gene>
    <name evidence="6" type="ORF">G7082_13755</name>
</gene>
<protein>
    <submittedName>
        <fullName evidence="6">ATP-binding cassette domain-containing protein</fullName>
    </submittedName>
</protein>
<dbReference type="PROSITE" id="PS00211">
    <property type="entry name" value="ABC_TRANSPORTER_1"/>
    <property type="match status" value="1"/>
</dbReference>
<evidence type="ECO:0000256" key="2">
    <source>
        <dbReference type="ARBA" id="ARBA00022448"/>
    </source>
</evidence>
<keyword evidence="2" id="KW-0813">Transport</keyword>
<dbReference type="EMBL" id="CP049887">
    <property type="protein sequence ID" value="QIL49486.1"/>
    <property type="molecule type" value="Genomic_DNA"/>
</dbReference>
<dbReference type="Proteomes" id="UP000501747">
    <property type="component" value="Chromosome"/>
</dbReference>
<dbReference type="PANTHER" id="PTHR42711:SF5">
    <property type="entry name" value="ABC TRANSPORTER ATP-BINDING PROTEIN NATA"/>
    <property type="match status" value="1"/>
</dbReference>
<dbReference type="InterPro" id="IPR017871">
    <property type="entry name" value="ABC_transporter-like_CS"/>
</dbReference>
<dbReference type="InterPro" id="IPR003593">
    <property type="entry name" value="AAA+_ATPase"/>
</dbReference>
<evidence type="ECO:0000313" key="7">
    <source>
        <dbReference type="Proteomes" id="UP000501747"/>
    </source>
</evidence>
<dbReference type="GO" id="GO:0016887">
    <property type="term" value="F:ATP hydrolysis activity"/>
    <property type="evidence" value="ECO:0007669"/>
    <property type="project" value="InterPro"/>
</dbReference>
<organism evidence="6 7">
    <name type="scientific">Vagococcus hydrophili</name>
    <dbReference type="NCBI Taxonomy" id="2714947"/>
    <lineage>
        <taxon>Bacteria</taxon>
        <taxon>Bacillati</taxon>
        <taxon>Bacillota</taxon>
        <taxon>Bacilli</taxon>
        <taxon>Lactobacillales</taxon>
        <taxon>Enterococcaceae</taxon>
        <taxon>Vagococcus</taxon>
    </lineage>
</organism>
<dbReference type="Pfam" id="PF00005">
    <property type="entry name" value="ABC_tran"/>
    <property type="match status" value="1"/>
</dbReference>
<dbReference type="RefSeq" id="WP_166035773.1">
    <property type="nucleotide sequence ID" value="NZ_CP049887.1"/>
</dbReference>
<dbReference type="GO" id="GO:0005524">
    <property type="term" value="F:ATP binding"/>
    <property type="evidence" value="ECO:0007669"/>
    <property type="project" value="UniProtKB-KW"/>
</dbReference>
<dbReference type="PANTHER" id="PTHR42711">
    <property type="entry name" value="ABC TRANSPORTER ATP-BINDING PROTEIN"/>
    <property type="match status" value="1"/>
</dbReference>
<evidence type="ECO:0000259" key="5">
    <source>
        <dbReference type="PROSITE" id="PS50893"/>
    </source>
</evidence>
<dbReference type="SMART" id="SM00382">
    <property type="entry name" value="AAA"/>
    <property type="match status" value="1"/>
</dbReference>
<dbReference type="KEGG" id="vhy:G7082_13755"/>
<keyword evidence="3" id="KW-0547">Nucleotide-binding</keyword>
<dbReference type="CDD" id="cd03230">
    <property type="entry name" value="ABC_DR_subfamily_A"/>
    <property type="match status" value="1"/>
</dbReference>
<dbReference type="PROSITE" id="PS50893">
    <property type="entry name" value="ABC_TRANSPORTER_2"/>
    <property type="match status" value="1"/>
</dbReference>
<feature type="domain" description="ABC transporter" evidence="5">
    <location>
        <begin position="2"/>
        <end position="231"/>
    </location>
</feature>
<comment type="similarity">
    <text evidence="1">Belongs to the ABC transporter superfamily.</text>
</comment>
<proteinExistence type="inferred from homology"/>
<reference evidence="6 7" key="1">
    <citation type="submission" date="2020-03" db="EMBL/GenBank/DDBJ databases">
        <title>Vagococcus sp. nov., isolated from beetles.</title>
        <authorList>
            <person name="Hyun D.-W."/>
            <person name="Bae J.-W."/>
        </authorList>
    </citation>
    <scope>NUCLEOTIDE SEQUENCE [LARGE SCALE GENOMIC DNA]</scope>
    <source>
        <strain evidence="6 7">HDW17B</strain>
    </source>
</reference>
<name>A0A6G8AWW7_9ENTE</name>
<dbReference type="InterPro" id="IPR050763">
    <property type="entry name" value="ABC_transporter_ATP-binding"/>
</dbReference>
<evidence type="ECO:0000256" key="1">
    <source>
        <dbReference type="ARBA" id="ARBA00005417"/>
    </source>
</evidence>
<dbReference type="InterPro" id="IPR003439">
    <property type="entry name" value="ABC_transporter-like_ATP-bd"/>
</dbReference>
<keyword evidence="4 6" id="KW-0067">ATP-binding</keyword>
<dbReference type="AlphaFoldDB" id="A0A6G8AWW7"/>
<dbReference type="InterPro" id="IPR027417">
    <property type="entry name" value="P-loop_NTPase"/>
</dbReference>